<dbReference type="GO" id="GO:0004721">
    <property type="term" value="F:phosphoprotein phosphatase activity"/>
    <property type="evidence" value="ECO:0007669"/>
    <property type="project" value="UniProtKB-KW"/>
</dbReference>
<sequence length="379" mass="43771">MKLRSQKTVTACLETPRRNRRPSTKATPRGKRLSVTESPLQNKVEETLDNDSHHSDDEVPTMTRRPLPCGRPRKRAIAVDDRETDLAFKTPIRPIMRHERILSEIDPGSPCNSTARNIYSPIVRFLTPSKENMKCPGSGTNVLMSPEQGVFGYGSIDLLVGDEEDDVFNPFTFIKNIPSQSQHSRPRLRDIPPKTRSTPEATLVVDLEETLMFSSLNVIENAEFTFHTAFQDHQYKVHMVLRPHVKEFLQSMAKIYELFVYTCAKKEYAEKILDILDPQRKLFRHRLYQDECSCVLGHYIKDLSHLGRDLTKTVVLDNAPHTYPYHLMNTIPIKSWSGESADRELQKLIPYMEKLSAAEDFREVLKKRKDHFHRLLSED</sequence>
<dbReference type="Proteomes" id="UP000261360">
    <property type="component" value="Unplaced"/>
</dbReference>
<dbReference type="KEGG" id="slal:111669965"/>
<dbReference type="FunFam" id="3.40.50.1000:FF:000093">
    <property type="entry name" value="NLI interacting factor-like phosphatase family protein"/>
    <property type="match status" value="1"/>
</dbReference>
<accession>A0A3B4YXC8</accession>
<dbReference type="PROSITE" id="PS50969">
    <property type="entry name" value="FCP1"/>
    <property type="match status" value="1"/>
</dbReference>
<dbReference type="STRING" id="1841481.ENSSLDP00000033083"/>
<evidence type="ECO:0000259" key="3">
    <source>
        <dbReference type="PROSITE" id="PS50969"/>
    </source>
</evidence>
<evidence type="ECO:0000256" key="2">
    <source>
        <dbReference type="SAM" id="MobiDB-lite"/>
    </source>
</evidence>
<reference evidence="4" key="1">
    <citation type="submission" date="2025-08" db="UniProtKB">
        <authorList>
            <consortium name="Ensembl"/>
        </authorList>
    </citation>
    <scope>IDENTIFICATION</scope>
</reference>
<feature type="region of interest" description="Disordered" evidence="2">
    <location>
        <begin position="1"/>
        <end position="70"/>
    </location>
</feature>
<keyword evidence="5" id="KW-1185">Reference proteome</keyword>
<evidence type="ECO:0000313" key="4">
    <source>
        <dbReference type="Ensembl" id="ENSSLDP00000033083.1"/>
    </source>
</evidence>
<dbReference type="Pfam" id="PF03031">
    <property type="entry name" value="NIF"/>
    <property type="match status" value="1"/>
</dbReference>
<feature type="compositionally biased region" description="Basic residues" evidence="2">
    <location>
        <begin position="18"/>
        <end position="32"/>
    </location>
</feature>
<dbReference type="Ensembl" id="ENSSLDT00000034007.1">
    <property type="protein sequence ID" value="ENSSLDP00000033083.1"/>
    <property type="gene ID" value="ENSSLDG00000025333.1"/>
</dbReference>
<dbReference type="GeneTree" id="ENSGT01040000240503"/>
<dbReference type="InterPro" id="IPR023214">
    <property type="entry name" value="HAD_sf"/>
</dbReference>
<dbReference type="InterPro" id="IPR050365">
    <property type="entry name" value="TIM50"/>
</dbReference>
<dbReference type="GeneID" id="111669965"/>
<keyword evidence="1" id="KW-0378">Hydrolase</keyword>
<dbReference type="NCBIfam" id="TIGR02251">
    <property type="entry name" value="HIF-SF_euk"/>
    <property type="match status" value="1"/>
</dbReference>
<dbReference type="SMART" id="SM00577">
    <property type="entry name" value="CPDc"/>
    <property type="match status" value="1"/>
</dbReference>
<feature type="domain" description="FCP1 homology" evidence="3">
    <location>
        <begin position="196"/>
        <end position="355"/>
    </location>
</feature>
<dbReference type="RefSeq" id="XP_023282248.1">
    <property type="nucleotide sequence ID" value="XM_023426480.1"/>
</dbReference>
<dbReference type="Gene3D" id="3.40.50.1000">
    <property type="entry name" value="HAD superfamily/HAD-like"/>
    <property type="match status" value="1"/>
</dbReference>
<dbReference type="InterPro" id="IPR004274">
    <property type="entry name" value="FCP1_dom"/>
</dbReference>
<dbReference type="CDD" id="cd07521">
    <property type="entry name" value="HAD_FCP1-like"/>
    <property type="match status" value="1"/>
</dbReference>
<proteinExistence type="predicted"/>
<dbReference type="InterPro" id="IPR036412">
    <property type="entry name" value="HAD-like_sf"/>
</dbReference>
<dbReference type="InterPro" id="IPR011948">
    <property type="entry name" value="Dullard_phosphatase"/>
</dbReference>
<feature type="compositionally biased region" description="Basic and acidic residues" evidence="2">
    <location>
        <begin position="43"/>
        <end position="57"/>
    </location>
</feature>
<dbReference type="AlphaFoldDB" id="A0A3B4YXC8"/>
<dbReference type="OrthoDB" id="277011at2759"/>
<keyword evidence="1" id="KW-0904">Protein phosphatase</keyword>
<evidence type="ECO:0000313" key="5">
    <source>
        <dbReference type="Proteomes" id="UP000261360"/>
    </source>
</evidence>
<protein>
    <submittedName>
        <fullName evidence="4">CTD (carboxy-terminal domain, RNA polymerase II, polypeptide A) small phosphatase like 3</fullName>
    </submittedName>
</protein>
<dbReference type="SUPFAM" id="SSF56784">
    <property type="entry name" value="HAD-like"/>
    <property type="match status" value="1"/>
</dbReference>
<evidence type="ECO:0000256" key="1">
    <source>
        <dbReference type="ARBA" id="ARBA00022912"/>
    </source>
</evidence>
<name>A0A3B4YXC8_SERLL</name>
<reference evidence="4" key="2">
    <citation type="submission" date="2025-09" db="UniProtKB">
        <authorList>
            <consortium name="Ensembl"/>
        </authorList>
    </citation>
    <scope>IDENTIFICATION</scope>
</reference>
<dbReference type="PANTHER" id="PTHR12210">
    <property type="entry name" value="DULLARD PROTEIN PHOSPHATASE"/>
    <property type="match status" value="1"/>
</dbReference>
<dbReference type="CTD" id="571337"/>
<organism evidence="4 5">
    <name type="scientific">Seriola lalandi dorsalis</name>
    <dbReference type="NCBI Taxonomy" id="1841481"/>
    <lineage>
        <taxon>Eukaryota</taxon>
        <taxon>Metazoa</taxon>
        <taxon>Chordata</taxon>
        <taxon>Craniata</taxon>
        <taxon>Vertebrata</taxon>
        <taxon>Euteleostomi</taxon>
        <taxon>Actinopterygii</taxon>
        <taxon>Neopterygii</taxon>
        <taxon>Teleostei</taxon>
        <taxon>Neoteleostei</taxon>
        <taxon>Acanthomorphata</taxon>
        <taxon>Carangaria</taxon>
        <taxon>Carangiformes</taxon>
        <taxon>Carangidae</taxon>
        <taxon>Seriola</taxon>
    </lineage>
</organism>